<dbReference type="InterPro" id="IPR041664">
    <property type="entry name" value="AAA_16"/>
</dbReference>
<dbReference type="SUPFAM" id="SSF48452">
    <property type="entry name" value="TPR-like"/>
    <property type="match status" value="2"/>
</dbReference>
<dbReference type="InterPro" id="IPR019734">
    <property type="entry name" value="TPR_rpt"/>
</dbReference>
<dbReference type="PROSITE" id="PS50043">
    <property type="entry name" value="HTH_LUXR_2"/>
    <property type="match status" value="1"/>
</dbReference>
<dbReference type="Pfam" id="PF13191">
    <property type="entry name" value="AAA_16"/>
    <property type="match status" value="1"/>
</dbReference>
<sequence>MAAHTSRTLVGRDAELTELSSLLGVRSFPGGGAPGGGGTPGAAVLLAGDAGVGKTRLLVELRDLAFAAGWQVFAGHCLDFGDSALPYLPFSEVLGRIAAELPDAVEQVATQYPALARLQPGRRVLGSSDIATDQAAALDRADLFEAVHTLLETAAGRAPVLLVVEDTHWADQSTRDLLSFLFSRPFEGPVAMVASYRADDLHRRHPLRRQVAEWSRIRGVQRLALSPLPESAVRALIQELVPDGLAEQELADIIERADGNAFFVEELTSAAAEPGRWVPADLADVLLVRLDRLDETARQVVRTASVAGRRVSHDMLVATAGLEADALDDGLRRAVEMNVLVPQGERYAFRHALLGEAVYDDLLPGERVRLHARYAEALQSGAARGTAAALARHARLATDLDTALTASIQAGREAWDVGGPDEAAYHYQQALELLGDPRRCERAEVDVSKLVTSAAEALSESGDPQRAVALIQEQLDRLPDDAPPEWRSRMLTTRAGILIVVDTDEDPAEISAEALALAPEGENHWRARALTTHARVLAGMGRYDEAQAAGMEALALDERLDLNQLASEAITTLSGLKKTGPKEGLREALVDAVARAEEADAVHAELRARFLLGRSFEDWAEFDGSEQWFRSAIERAVGTGLTWAPYALESRVQLAWIRWVRGAWDDVLDLTDLRGETPPPIPRAILSALRMSVEQGRGADVAAEARKLRRFWAREGAVAIHSAALEMVQAGRAGDAAGAVQVYDDVVAVLGRTWHEWFSARIRFGAIAAGAVARAMTTMSAAERSAYLEKVERISDDGHIVVQRYDDPSGHWGPEGRAWKKRLDAETLRVRWLAGVDAPPQDVLVGSWRETVTCFEDFGHVHELAQMRTVLAGILRATGDTAGAREQGDLARAVAHELGARPLLDDLLAIGSAPVRSESAPDALTPRETEILALVADGRSNGEIARQLFISAKTVSVHVSNILAKLDAASRTEAAAIARRRDLL</sequence>
<accession>A0A7W4Z4S9</accession>
<dbReference type="PANTHER" id="PTHR16305">
    <property type="entry name" value="TESTICULAR SOLUBLE ADENYLYL CYCLASE"/>
    <property type="match status" value="1"/>
</dbReference>
<dbReference type="GO" id="GO:0003677">
    <property type="term" value="F:DNA binding"/>
    <property type="evidence" value="ECO:0007669"/>
    <property type="project" value="UniProtKB-KW"/>
</dbReference>
<dbReference type="SMART" id="SM00028">
    <property type="entry name" value="TPR"/>
    <property type="match status" value="4"/>
</dbReference>
<dbReference type="SUPFAM" id="SSF46894">
    <property type="entry name" value="C-terminal effector domain of the bipartite response regulators"/>
    <property type="match status" value="1"/>
</dbReference>
<dbReference type="InterPro" id="IPR016032">
    <property type="entry name" value="Sig_transdc_resp-reg_C-effctor"/>
</dbReference>
<feature type="domain" description="HTH luxR-type" evidence="3">
    <location>
        <begin position="917"/>
        <end position="982"/>
    </location>
</feature>
<dbReference type="Gene3D" id="1.10.10.10">
    <property type="entry name" value="Winged helix-like DNA-binding domain superfamily/Winged helix DNA-binding domain"/>
    <property type="match status" value="1"/>
</dbReference>
<dbReference type="PRINTS" id="PR00038">
    <property type="entry name" value="HTHLUXR"/>
</dbReference>
<evidence type="ECO:0000256" key="1">
    <source>
        <dbReference type="ARBA" id="ARBA00022741"/>
    </source>
</evidence>
<dbReference type="InterPro" id="IPR000792">
    <property type="entry name" value="Tscrpt_reg_LuxR_C"/>
</dbReference>
<dbReference type="SUPFAM" id="SSF52540">
    <property type="entry name" value="P-loop containing nucleoside triphosphate hydrolases"/>
    <property type="match status" value="1"/>
</dbReference>
<dbReference type="GO" id="GO:0006355">
    <property type="term" value="P:regulation of DNA-templated transcription"/>
    <property type="evidence" value="ECO:0007669"/>
    <property type="project" value="InterPro"/>
</dbReference>
<dbReference type="CDD" id="cd06170">
    <property type="entry name" value="LuxR_C_like"/>
    <property type="match status" value="1"/>
</dbReference>
<evidence type="ECO:0000256" key="2">
    <source>
        <dbReference type="ARBA" id="ARBA00022840"/>
    </source>
</evidence>
<dbReference type="InterPro" id="IPR027417">
    <property type="entry name" value="P-loop_NTPase"/>
</dbReference>
<dbReference type="GO" id="GO:0005737">
    <property type="term" value="C:cytoplasm"/>
    <property type="evidence" value="ECO:0007669"/>
    <property type="project" value="TreeGrafter"/>
</dbReference>
<dbReference type="InterPro" id="IPR036388">
    <property type="entry name" value="WH-like_DNA-bd_sf"/>
</dbReference>
<comment type="caution">
    <text evidence="4">The sequence shown here is derived from an EMBL/GenBank/DDBJ whole genome shotgun (WGS) entry which is preliminary data.</text>
</comment>
<keyword evidence="5" id="KW-1185">Reference proteome</keyword>
<dbReference type="Pfam" id="PF00196">
    <property type="entry name" value="GerE"/>
    <property type="match status" value="1"/>
</dbReference>
<dbReference type="PROSITE" id="PS00622">
    <property type="entry name" value="HTH_LUXR_1"/>
    <property type="match status" value="1"/>
</dbReference>
<keyword evidence="1" id="KW-0547">Nucleotide-binding</keyword>
<dbReference type="EMBL" id="JACHWR010000005">
    <property type="protein sequence ID" value="MBB3045211.1"/>
    <property type="molecule type" value="Genomic_DNA"/>
</dbReference>
<reference evidence="4 5" key="1">
    <citation type="submission" date="2020-08" db="EMBL/GenBank/DDBJ databases">
        <title>Sequencing the genomes of 1000 actinobacteria strains.</title>
        <authorList>
            <person name="Klenk H.-P."/>
        </authorList>
    </citation>
    <scope>NUCLEOTIDE SEQUENCE [LARGE SCALE GENOMIC DNA]</scope>
    <source>
        <strain evidence="4 5">DSM 105498</strain>
    </source>
</reference>
<keyword evidence="2" id="KW-0067">ATP-binding</keyword>
<gene>
    <name evidence="4" type="ORF">FHU40_005064</name>
</gene>
<protein>
    <submittedName>
        <fullName evidence="4">DNA-binding CsgD family transcriptional regulator/tetratricopeptide (TPR) repeat protein</fullName>
    </submittedName>
</protein>
<keyword evidence="4" id="KW-0238">DNA-binding</keyword>
<evidence type="ECO:0000313" key="5">
    <source>
        <dbReference type="Proteomes" id="UP000589626"/>
    </source>
</evidence>
<dbReference type="GO" id="GO:0004016">
    <property type="term" value="F:adenylate cyclase activity"/>
    <property type="evidence" value="ECO:0007669"/>
    <property type="project" value="TreeGrafter"/>
</dbReference>
<name>A0A7W4Z4S9_9ACTN</name>
<dbReference type="AlphaFoldDB" id="A0A7W4Z4S9"/>
<evidence type="ECO:0000259" key="3">
    <source>
        <dbReference type="PROSITE" id="PS50043"/>
    </source>
</evidence>
<dbReference type="InterPro" id="IPR011990">
    <property type="entry name" value="TPR-like_helical_dom_sf"/>
</dbReference>
<evidence type="ECO:0000313" key="4">
    <source>
        <dbReference type="EMBL" id="MBB3045211.1"/>
    </source>
</evidence>
<dbReference type="PANTHER" id="PTHR16305:SF35">
    <property type="entry name" value="TRANSCRIPTIONAL ACTIVATOR DOMAIN"/>
    <property type="match status" value="1"/>
</dbReference>
<dbReference type="Gene3D" id="1.25.40.10">
    <property type="entry name" value="Tetratricopeptide repeat domain"/>
    <property type="match status" value="1"/>
</dbReference>
<dbReference type="Proteomes" id="UP000589626">
    <property type="component" value="Unassembled WGS sequence"/>
</dbReference>
<proteinExistence type="predicted"/>
<dbReference type="SMART" id="SM00421">
    <property type="entry name" value="HTH_LUXR"/>
    <property type="match status" value="1"/>
</dbReference>
<dbReference type="RefSeq" id="WP_183595210.1">
    <property type="nucleotide sequence ID" value="NZ_JACHWR010000005.1"/>
</dbReference>
<organism evidence="4 5">
    <name type="scientific">Nocardioides soli</name>
    <dbReference type="NCBI Taxonomy" id="1036020"/>
    <lineage>
        <taxon>Bacteria</taxon>
        <taxon>Bacillati</taxon>
        <taxon>Actinomycetota</taxon>
        <taxon>Actinomycetes</taxon>
        <taxon>Propionibacteriales</taxon>
        <taxon>Nocardioidaceae</taxon>
        <taxon>Nocardioides</taxon>
    </lineage>
</organism>
<dbReference type="GO" id="GO:0005524">
    <property type="term" value="F:ATP binding"/>
    <property type="evidence" value="ECO:0007669"/>
    <property type="project" value="UniProtKB-KW"/>
</dbReference>